<reference evidence="1" key="1">
    <citation type="submission" date="2020-11" db="EMBL/GenBank/DDBJ databases">
        <authorList>
            <person name="Tran Van P."/>
        </authorList>
    </citation>
    <scope>NUCLEOTIDE SEQUENCE</scope>
</reference>
<accession>A0A7R9EWR2</accession>
<proteinExistence type="predicted"/>
<name>A0A7R9EWR2_9NEOP</name>
<protein>
    <submittedName>
        <fullName evidence="1">Uncharacterized protein</fullName>
    </submittedName>
</protein>
<dbReference type="AlphaFoldDB" id="A0A7R9EWR2"/>
<sequence length="184" mass="20756">MSAKLTGNYLVPPHNGGAITIADYDRDNPRGYNAATAQGLSSDILIQSWRQIFVFRPEGDRGLMYRITPTDKKIEYWRIARGRHFRCYGCQELCDVFLNPCDKISKNENVFRTHVGEGVWGGNPAISSHPPPVKHLAAVRKTSYKLFFPSQIIPGQDAKRVTSPKSFTLKGHVVLAESCHRQER</sequence>
<organism evidence="1">
    <name type="scientific">Timema bartmani</name>
    <dbReference type="NCBI Taxonomy" id="61472"/>
    <lineage>
        <taxon>Eukaryota</taxon>
        <taxon>Metazoa</taxon>
        <taxon>Ecdysozoa</taxon>
        <taxon>Arthropoda</taxon>
        <taxon>Hexapoda</taxon>
        <taxon>Insecta</taxon>
        <taxon>Pterygota</taxon>
        <taxon>Neoptera</taxon>
        <taxon>Polyneoptera</taxon>
        <taxon>Phasmatodea</taxon>
        <taxon>Timematodea</taxon>
        <taxon>Timematoidea</taxon>
        <taxon>Timematidae</taxon>
        <taxon>Timema</taxon>
    </lineage>
</organism>
<gene>
    <name evidence="1" type="ORF">TBIB3V08_LOCUS4006</name>
</gene>
<dbReference type="EMBL" id="OD565345">
    <property type="protein sequence ID" value="CAD7441542.1"/>
    <property type="molecule type" value="Genomic_DNA"/>
</dbReference>
<evidence type="ECO:0000313" key="1">
    <source>
        <dbReference type="EMBL" id="CAD7441542.1"/>
    </source>
</evidence>